<name>A0AAN8LWF7_9TELE</name>
<dbReference type="InterPro" id="IPR057615">
    <property type="entry name" value="Ig_VWA7"/>
</dbReference>
<dbReference type="InterPro" id="IPR056475">
    <property type="entry name" value="GBD_Hemicentin/VWA7"/>
</dbReference>
<dbReference type="Pfam" id="PF23560">
    <property type="entry name" value="GBD_Hemicentin"/>
    <property type="match status" value="1"/>
</dbReference>
<sequence length="181" mass="19213">MGLLGTIQKNRVGNFLTLRLDSQAGLWEISVKSTAPYSLKVVGQSAIDFLFDFVEVATPPCWVSVTGSDSVRLREVALVEAEGLRQNVTWSPEIPFSLLFTVTTNGTGGSFTIRATNDRGFTSSSPTNLKLVTGVSANGTVTLTAPANTESGTDVTLPIEAESPGATDTNYAVLPCPSFHR</sequence>
<evidence type="ECO:0000313" key="3">
    <source>
        <dbReference type="EMBL" id="KAK6317579.1"/>
    </source>
</evidence>
<organism evidence="3 4">
    <name type="scientific">Coregonus suidteri</name>
    <dbReference type="NCBI Taxonomy" id="861788"/>
    <lineage>
        <taxon>Eukaryota</taxon>
        <taxon>Metazoa</taxon>
        <taxon>Chordata</taxon>
        <taxon>Craniata</taxon>
        <taxon>Vertebrata</taxon>
        <taxon>Euteleostomi</taxon>
        <taxon>Actinopterygii</taxon>
        <taxon>Neopterygii</taxon>
        <taxon>Teleostei</taxon>
        <taxon>Protacanthopterygii</taxon>
        <taxon>Salmoniformes</taxon>
        <taxon>Salmonidae</taxon>
        <taxon>Coregoninae</taxon>
        <taxon>Coregonus</taxon>
    </lineage>
</organism>
<gene>
    <name evidence="3" type="ORF">J4Q44_G00129790</name>
</gene>
<evidence type="ECO:0000313" key="4">
    <source>
        <dbReference type="Proteomes" id="UP001356427"/>
    </source>
</evidence>
<dbReference type="PANTHER" id="PTHR14905">
    <property type="entry name" value="NG37"/>
    <property type="match status" value="1"/>
</dbReference>
<dbReference type="InterPro" id="IPR052577">
    <property type="entry name" value="VWA7"/>
</dbReference>
<dbReference type="Pfam" id="PF23619">
    <property type="entry name" value="Ig_VWA7"/>
    <property type="match status" value="1"/>
</dbReference>
<feature type="domain" description="VWA7 Ig-like" evidence="2">
    <location>
        <begin position="89"/>
        <end position="174"/>
    </location>
</feature>
<keyword evidence="4" id="KW-1185">Reference proteome</keyword>
<evidence type="ECO:0000259" key="1">
    <source>
        <dbReference type="Pfam" id="PF23560"/>
    </source>
</evidence>
<accession>A0AAN8LWF7</accession>
<reference evidence="3 4" key="1">
    <citation type="submission" date="2021-04" db="EMBL/GenBank/DDBJ databases">
        <authorList>
            <person name="De Guttry C."/>
            <person name="Zahm M."/>
            <person name="Klopp C."/>
            <person name="Cabau C."/>
            <person name="Louis A."/>
            <person name="Berthelot C."/>
            <person name="Parey E."/>
            <person name="Roest Crollius H."/>
            <person name="Montfort J."/>
            <person name="Robinson-Rechavi M."/>
            <person name="Bucao C."/>
            <person name="Bouchez O."/>
            <person name="Gislard M."/>
            <person name="Lluch J."/>
            <person name="Milhes M."/>
            <person name="Lampietro C."/>
            <person name="Lopez Roques C."/>
            <person name="Donnadieu C."/>
            <person name="Braasch I."/>
            <person name="Desvignes T."/>
            <person name="Postlethwait J."/>
            <person name="Bobe J."/>
            <person name="Wedekind C."/>
            <person name="Guiguen Y."/>
        </authorList>
    </citation>
    <scope>NUCLEOTIDE SEQUENCE [LARGE SCALE GENOMIC DNA]</scope>
    <source>
        <strain evidence="3">Cs_M1</strain>
        <tissue evidence="3">Blood</tissue>
    </source>
</reference>
<feature type="domain" description="Hemicentin/VWA7 galactose-binding" evidence="1">
    <location>
        <begin position="9"/>
        <end position="45"/>
    </location>
</feature>
<evidence type="ECO:0000259" key="2">
    <source>
        <dbReference type="Pfam" id="PF23619"/>
    </source>
</evidence>
<dbReference type="PANTHER" id="PTHR14905:SF18">
    <property type="entry name" value="VON WILLEBRAND FACTOR A DOMAIN-CONTAINING 10, TANDEM DUPLICATE 1-RELATED"/>
    <property type="match status" value="1"/>
</dbReference>
<proteinExistence type="predicted"/>
<dbReference type="Proteomes" id="UP001356427">
    <property type="component" value="Unassembled WGS sequence"/>
</dbReference>
<protein>
    <submittedName>
        <fullName evidence="3">Uncharacterized protein</fullName>
    </submittedName>
</protein>
<dbReference type="EMBL" id="JAGTTL010000010">
    <property type="protein sequence ID" value="KAK6317579.1"/>
    <property type="molecule type" value="Genomic_DNA"/>
</dbReference>
<comment type="caution">
    <text evidence="3">The sequence shown here is derived from an EMBL/GenBank/DDBJ whole genome shotgun (WGS) entry which is preliminary data.</text>
</comment>
<dbReference type="AlphaFoldDB" id="A0AAN8LWF7"/>